<sequence length="170" mass="18493">MDRVAHLVALFESTPDGDDDGDAKVQIILELEDHLSDPRALTLFASVIADPAEHDLARVECLKILRLQPPAAADDRRRIGRIIADTLQPTEDYLVRQYAAGALGPYAQESDVFDAMSSAVVGDDDVDVRHSALASVVEAGPDNRTIALLHQLTNDPELATAATRTLRTWL</sequence>
<organism evidence="1 2">
    <name type="scientific">Kutzneria buriramensis</name>
    <dbReference type="NCBI Taxonomy" id="1045776"/>
    <lineage>
        <taxon>Bacteria</taxon>
        <taxon>Bacillati</taxon>
        <taxon>Actinomycetota</taxon>
        <taxon>Actinomycetes</taxon>
        <taxon>Pseudonocardiales</taxon>
        <taxon>Pseudonocardiaceae</taxon>
        <taxon>Kutzneria</taxon>
    </lineage>
</organism>
<reference evidence="1 2" key="1">
    <citation type="submission" date="2018-08" db="EMBL/GenBank/DDBJ databases">
        <title>Genomic Encyclopedia of Archaeal and Bacterial Type Strains, Phase II (KMG-II): from individual species to whole genera.</title>
        <authorList>
            <person name="Goeker M."/>
        </authorList>
    </citation>
    <scope>NUCLEOTIDE SEQUENCE [LARGE SCALE GENOMIC DNA]</scope>
    <source>
        <strain evidence="1 2">DSM 45791</strain>
    </source>
</reference>
<comment type="caution">
    <text evidence="1">The sequence shown here is derived from an EMBL/GenBank/DDBJ whole genome shotgun (WGS) entry which is preliminary data.</text>
</comment>
<dbReference type="Pfam" id="PF13646">
    <property type="entry name" value="HEAT_2"/>
    <property type="match status" value="1"/>
</dbReference>
<evidence type="ECO:0000313" key="1">
    <source>
        <dbReference type="EMBL" id="REH27725.1"/>
    </source>
</evidence>
<dbReference type="SUPFAM" id="SSF48371">
    <property type="entry name" value="ARM repeat"/>
    <property type="match status" value="1"/>
</dbReference>
<name>A0A3E0GVS7_9PSEU</name>
<dbReference type="InterPro" id="IPR011989">
    <property type="entry name" value="ARM-like"/>
</dbReference>
<gene>
    <name evidence="1" type="ORF">BCF44_12828</name>
</gene>
<dbReference type="EMBL" id="QUNO01000028">
    <property type="protein sequence ID" value="REH27725.1"/>
    <property type="molecule type" value="Genomic_DNA"/>
</dbReference>
<dbReference type="InterPro" id="IPR016024">
    <property type="entry name" value="ARM-type_fold"/>
</dbReference>
<protein>
    <submittedName>
        <fullName evidence="1">HEAT repeat protein</fullName>
    </submittedName>
</protein>
<dbReference type="Gene3D" id="1.25.10.10">
    <property type="entry name" value="Leucine-rich Repeat Variant"/>
    <property type="match status" value="1"/>
</dbReference>
<keyword evidence="2" id="KW-1185">Reference proteome</keyword>
<dbReference type="AlphaFoldDB" id="A0A3E0GVS7"/>
<evidence type="ECO:0000313" key="2">
    <source>
        <dbReference type="Proteomes" id="UP000256269"/>
    </source>
</evidence>
<accession>A0A3E0GVS7</accession>
<dbReference type="Proteomes" id="UP000256269">
    <property type="component" value="Unassembled WGS sequence"/>
</dbReference>
<proteinExistence type="predicted"/>
<dbReference type="RefSeq" id="WP_170218173.1">
    <property type="nucleotide sequence ID" value="NZ_CP144375.1"/>
</dbReference>